<feature type="region of interest" description="Disordered" evidence="1">
    <location>
        <begin position="12"/>
        <end position="93"/>
    </location>
</feature>
<feature type="compositionally biased region" description="Basic and acidic residues" evidence="1">
    <location>
        <begin position="268"/>
        <end position="283"/>
    </location>
</feature>
<dbReference type="AlphaFoldDB" id="A0A058ZBK7"/>
<dbReference type="EMBL" id="KB932202">
    <property type="protein sequence ID" value="KCV71784.1"/>
    <property type="molecule type" value="Genomic_DNA"/>
</dbReference>
<feature type="compositionally biased region" description="Low complexity" evidence="1">
    <location>
        <begin position="221"/>
        <end position="248"/>
    </location>
</feature>
<feature type="compositionally biased region" description="Low complexity" evidence="1">
    <location>
        <begin position="323"/>
        <end position="342"/>
    </location>
</feature>
<dbReference type="Proteomes" id="UP000030693">
    <property type="component" value="Unassembled WGS sequence"/>
</dbReference>
<feature type="compositionally biased region" description="Acidic residues" evidence="1">
    <location>
        <begin position="75"/>
        <end position="85"/>
    </location>
</feature>
<proteinExistence type="predicted"/>
<feature type="region of interest" description="Disordered" evidence="1">
    <location>
        <begin position="219"/>
        <end position="362"/>
    </location>
</feature>
<organism evidence="2">
    <name type="scientific">Fonticula alba</name>
    <name type="common">Slime mold</name>
    <dbReference type="NCBI Taxonomy" id="691883"/>
    <lineage>
        <taxon>Eukaryota</taxon>
        <taxon>Rotosphaerida</taxon>
        <taxon>Fonticulaceae</taxon>
        <taxon>Fonticula</taxon>
    </lineage>
</organism>
<evidence type="ECO:0008006" key="4">
    <source>
        <dbReference type="Google" id="ProtNLM"/>
    </source>
</evidence>
<sequence>MAKNIRAKVAKRFGAAPAAAASTPAPLPRLAASRPTSAAARPARRTGGLKAASRPRLGLAGKSLPAWGGPGLDASDSDSDSDSDQEGVPMQEQMPVWGGGMTLVTHQAPAPEDSAAGAGAGTGNGTAVARDGRLRMDFVMRAARSEKAARKAASMQRAQPGVISTDLLAAAAVSGTGVHVPKAAVDTRALALGKAFHLAKQTGEVAGAHLRVDSAAGRVAGGKAPTASGAPSPSAPAAGEAPAASTGPRHLSSSKASRRKARAAAWSDHLEKSQKLFEAEKKAKSAAKATSGRTGLTRGLGRELQSSLKEAMVSSEDPARPTAGASKAPKAGKASAARGGQAPASGPVSQTNRVTSRGGRRNVAQQELAHFRAVLAHSAFKAPAPAAPGTSAASASSTVPGVGTPNLSNAFEAIQMHLSTLIQQEKL</sequence>
<feature type="compositionally biased region" description="Low complexity" evidence="1">
    <location>
        <begin position="286"/>
        <end position="304"/>
    </location>
</feature>
<protein>
    <recommendedName>
        <fullName evidence="4">Ribosome biogenesis protein SLX9</fullName>
    </recommendedName>
</protein>
<evidence type="ECO:0000256" key="1">
    <source>
        <dbReference type="SAM" id="MobiDB-lite"/>
    </source>
</evidence>
<gene>
    <name evidence="2" type="ORF">H696_01201</name>
</gene>
<dbReference type="GeneID" id="20525926"/>
<keyword evidence="3" id="KW-1185">Reference proteome</keyword>
<evidence type="ECO:0000313" key="3">
    <source>
        <dbReference type="Proteomes" id="UP000030693"/>
    </source>
</evidence>
<accession>A0A058ZBK7</accession>
<dbReference type="RefSeq" id="XP_009493362.1">
    <property type="nucleotide sequence ID" value="XM_009495087.1"/>
</dbReference>
<evidence type="ECO:0000313" key="2">
    <source>
        <dbReference type="EMBL" id="KCV71784.1"/>
    </source>
</evidence>
<feature type="compositionally biased region" description="Low complexity" evidence="1">
    <location>
        <begin position="15"/>
        <end position="49"/>
    </location>
</feature>
<reference evidence="2" key="1">
    <citation type="submission" date="2013-04" db="EMBL/GenBank/DDBJ databases">
        <title>The Genome Sequence of Fonticula alba ATCC 38817.</title>
        <authorList>
            <consortium name="The Broad Institute Genomics Platform"/>
            <person name="Russ C."/>
            <person name="Cuomo C."/>
            <person name="Burger G."/>
            <person name="Gray M.W."/>
            <person name="Holland P.W.H."/>
            <person name="King N."/>
            <person name="Lang F.B.F."/>
            <person name="Roger A.J."/>
            <person name="Ruiz-Trillo I."/>
            <person name="Brown M."/>
            <person name="Walker B."/>
            <person name="Young S."/>
            <person name="Zeng Q."/>
            <person name="Gargeya S."/>
            <person name="Fitzgerald M."/>
            <person name="Haas B."/>
            <person name="Abouelleil A."/>
            <person name="Allen A.W."/>
            <person name="Alvarado L."/>
            <person name="Arachchi H.M."/>
            <person name="Berlin A.M."/>
            <person name="Chapman S.B."/>
            <person name="Gainer-Dewar J."/>
            <person name="Goldberg J."/>
            <person name="Griggs A."/>
            <person name="Gujja S."/>
            <person name="Hansen M."/>
            <person name="Howarth C."/>
            <person name="Imamovic A."/>
            <person name="Ireland A."/>
            <person name="Larimer J."/>
            <person name="McCowan C."/>
            <person name="Murphy C."/>
            <person name="Pearson M."/>
            <person name="Poon T.W."/>
            <person name="Priest M."/>
            <person name="Roberts A."/>
            <person name="Saif S."/>
            <person name="Shea T."/>
            <person name="Sisk P."/>
            <person name="Sykes S."/>
            <person name="Wortman J."/>
            <person name="Nusbaum C."/>
            <person name="Birren B."/>
        </authorList>
    </citation>
    <scope>NUCLEOTIDE SEQUENCE [LARGE SCALE GENOMIC DNA]</scope>
    <source>
        <strain evidence="2">ATCC 38817</strain>
    </source>
</reference>
<name>A0A058ZBK7_FONAL</name>